<dbReference type="Ensembl" id="ENSSPUT00000007597.1">
    <property type="protein sequence ID" value="ENSSPUP00000007127.1"/>
    <property type="gene ID" value="ENSSPUG00000005498.1"/>
</dbReference>
<dbReference type="PANTHER" id="PTHR11339:SF371">
    <property type="entry name" value="MUCIN-2"/>
    <property type="match status" value="1"/>
</dbReference>
<organism evidence="4 5">
    <name type="scientific">Sphenodon punctatus</name>
    <name type="common">Tuatara</name>
    <name type="synonym">Hatteria punctata</name>
    <dbReference type="NCBI Taxonomy" id="8508"/>
    <lineage>
        <taxon>Eukaryota</taxon>
        <taxon>Metazoa</taxon>
        <taxon>Chordata</taxon>
        <taxon>Craniata</taxon>
        <taxon>Vertebrata</taxon>
        <taxon>Euteleostomi</taxon>
        <taxon>Lepidosauria</taxon>
        <taxon>Sphenodontia</taxon>
        <taxon>Sphenodontidae</taxon>
        <taxon>Sphenodon</taxon>
    </lineage>
</organism>
<name>A0A8D0GJN2_SPHPU</name>
<evidence type="ECO:0000313" key="5">
    <source>
        <dbReference type="Proteomes" id="UP000694392"/>
    </source>
</evidence>
<evidence type="ECO:0000256" key="1">
    <source>
        <dbReference type="ARBA" id="ARBA00023157"/>
    </source>
</evidence>
<dbReference type="PROSITE" id="PS51233">
    <property type="entry name" value="VWFD"/>
    <property type="match status" value="1"/>
</dbReference>
<protein>
    <recommendedName>
        <fullName evidence="3">VWFD domain-containing protein</fullName>
    </recommendedName>
</protein>
<proteinExistence type="predicted"/>
<dbReference type="InterPro" id="IPR014853">
    <property type="entry name" value="VWF/SSPO/ZAN-like_Cys-rich_dom"/>
</dbReference>
<dbReference type="SMART" id="SM00832">
    <property type="entry name" value="C8"/>
    <property type="match status" value="1"/>
</dbReference>
<feature type="domain" description="VWFD" evidence="3">
    <location>
        <begin position="1"/>
        <end position="92"/>
    </location>
</feature>
<dbReference type="PANTHER" id="PTHR11339">
    <property type="entry name" value="EXTRACELLULAR MATRIX GLYCOPROTEIN RELATED"/>
    <property type="match status" value="1"/>
</dbReference>
<dbReference type="GeneTree" id="ENSGT00940000156289"/>
<evidence type="ECO:0000256" key="2">
    <source>
        <dbReference type="ARBA" id="ARBA00023180"/>
    </source>
</evidence>
<dbReference type="GO" id="GO:0005615">
    <property type="term" value="C:extracellular space"/>
    <property type="evidence" value="ECO:0007669"/>
    <property type="project" value="TreeGrafter"/>
</dbReference>
<dbReference type="InterPro" id="IPR050780">
    <property type="entry name" value="Mucin_vWF_Thrombospondin_sf"/>
</dbReference>
<keyword evidence="1" id="KW-1015">Disulfide bond</keyword>
<dbReference type="OMA" id="YENCVRE"/>
<keyword evidence="5" id="KW-1185">Reference proteome</keyword>
<dbReference type="InterPro" id="IPR001846">
    <property type="entry name" value="VWF_type-D"/>
</dbReference>
<reference evidence="4" key="1">
    <citation type="submission" date="2025-08" db="UniProtKB">
        <authorList>
            <consortium name="Ensembl"/>
        </authorList>
    </citation>
    <scope>IDENTIFICATION</scope>
</reference>
<sequence>IVKLENAGSHVVYWTRNVGLYLVIEVSNGVMIIWDKKTTVFIKLTPDYKGKICGLCGNFDDKANNDFTARNQLLVSSALEFGNSWKLSASCPDVEVDYEPCEQNPHRRSWSEKQCGLIKSEVFSICHSKVDPTPFYDACVHDACSCDSGGDCECFCSAVAAYAQECTKSEACVKWRTPDICPIFCDYYNPKDVCEWHYEPCGGEVLTCRIINNVNTNFSVPYLEGKNVPICLVLYFARF</sequence>
<dbReference type="GO" id="GO:0031012">
    <property type="term" value="C:extracellular matrix"/>
    <property type="evidence" value="ECO:0007669"/>
    <property type="project" value="TreeGrafter"/>
</dbReference>
<evidence type="ECO:0000259" key="3">
    <source>
        <dbReference type="PROSITE" id="PS51233"/>
    </source>
</evidence>
<dbReference type="Pfam" id="PF00094">
    <property type="entry name" value="VWD"/>
    <property type="match status" value="1"/>
</dbReference>
<accession>A0A8D0GJN2</accession>
<dbReference type="AlphaFoldDB" id="A0A8D0GJN2"/>
<dbReference type="Pfam" id="PF08742">
    <property type="entry name" value="C8"/>
    <property type="match status" value="1"/>
</dbReference>
<dbReference type="Proteomes" id="UP000694392">
    <property type="component" value="Unplaced"/>
</dbReference>
<keyword evidence="2" id="KW-0325">Glycoprotein</keyword>
<reference evidence="4" key="2">
    <citation type="submission" date="2025-09" db="UniProtKB">
        <authorList>
            <consortium name="Ensembl"/>
        </authorList>
    </citation>
    <scope>IDENTIFICATION</scope>
</reference>
<evidence type="ECO:0000313" key="4">
    <source>
        <dbReference type="Ensembl" id="ENSSPUP00000007127.1"/>
    </source>
</evidence>